<sequence length="249" mass="27642">MLAGQRIAVVLPAYNAARTLERTVTEIDREIVDDLILTDDASTDATAVLAKSLGLYTIIHDRNRGYGANQKTCYAAALGRGADIVVMLHPDYQYSPRLIPAMASMIVSGHYDAVLASRIMGVGALAGGMPLWKFLANRALTLAENLLLAQHFSEYHTGFRAWSRRVLETLPLDRCSDDFVFDNQMIVQALHAGYRFGEISCPTRYFKEASSINFQRSVTYGFGVLDTALRFRLDRAGIRPWPLLGKPEP</sequence>
<evidence type="ECO:0000313" key="2">
    <source>
        <dbReference type="EMBL" id="SIQ99319.1"/>
    </source>
</evidence>
<proteinExistence type="predicted"/>
<dbReference type="Gene3D" id="3.90.550.10">
    <property type="entry name" value="Spore Coat Polysaccharide Biosynthesis Protein SpsA, Chain A"/>
    <property type="match status" value="1"/>
</dbReference>
<dbReference type="InterPro" id="IPR029044">
    <property type="entry name" value="Nucleotide-diphossugar_trans"/>
</dbReference>
<keyword evidence="3" id="KW-1185">Reference proteome</keyword>
<dbReference type="OrthoDB" id="9806525at2"/>
<dbReference type="Proteomes" id="UP000186308">
    <property type="component" value="Unassembled WGS sequence"/>
</dbReference>
<dbReference type="InterPro" id="IPR050256">
    <property type="entry name" value="Glycosyltransferase_2"/>
</dbReference>
<comment type="caution">
    <text evidence="2">The sequence shown here is derived from an EMBL/GenBank/DDBJ whole genome shotgun (WGS) entry which is preliminary data.</text>
</comment>
<dbReference type="Pfam" id="PF00535">
    <property type="entry name" value="Glycos_transf_2"/>
    <property type="match status" value="1"/>
</dbReference>
<reference evidence="2 3" key="1">
    <citation type="submission" date="2017-01" db="EMBL/GenBank/DDBJ databases">
        <authorList>
            <person name="Varghese N."/>
            <person name="Submissions S."/>
        </authorList>
    </citation>
    <scope>NUCLEOTIDE SEQUENCE [LARGE SCALE GENOMIC DNA]</scope>
    <source>
        <strain evidence="2 3">ATCC 35905</strain>
    </source>
</reference>
<gene>
    <name evidence="2" type="ORF">SAMN05421828_11331</name>
</gene>
<protein>
    <submittedName>
        <fullName evidence="2">Glycosyl transferase family 2</fullName>
    </submittedName>
</protein>
<dbReference type="PANTHER" id="PTHR48090:SF7">
    <property type="entry name" value="RFBJ PROTEIN"/>
    <property type="match status" value="1"/>
</dbReference>
<accession>A0A8G2CLD4</accession>
<dbReference type="InterPro" id="IPR001173">
    <property type="entry name" value="Glyco_trans_2-like"/>
</dbReference>
<evidence type="ECO:0000313" key="3">
    <source>
        <dbReference type="Proteomes" id="UP000186308"/>
    </source>
</evidence>
<dbReference type="PANTHER" id="PTHR48090">
    <property type="entry name" value="UNDECAPRENYL-PHOSPHATE 4-DEOXY-4-FORMAMIDO-L-ARABINOSE TRANSFERASE-RELATED"/>
    <property type="match status" value="1"/>
</dbReference>
<dbReference type="GO" id="GO:0016740">
    <property type="term" value="F:transferase activity"/>
    <property type="evidence" value="ECO:0007669"/>
    <property type="project" value="UniProtKB-KW"/>
</dbReference>
<keyword evidence="2" id="KW-0808">Transferase</keyword>
<dbReference type="AlphaFoldDB" id="A0A8G2CLD4"/>
<dbReference type="SUPFAM" id="SSF53448">
    <property type="entry name" value="Nucleotide-diphospho-sugar transferases"/>
    <property type="match status" value="1"/>
</dbReference>
<evidence type="ECO:0000259" key="1">
    <source>
        <dbReference type="Pfam" id="PF00535"/>
    </source>
</evidence>
<dbReference type="EMBL" id="FTNE01000013">
    <property type="protein sequence ID" value="SIQ99319.1"/>
    <property type="molecule type" value="Genomic_DNA"/>
</dbReference>
<dbReference type="RefSeq" id="WP_029313120.1">
    <property type="nucleotide sequence ID" value="NZ_FTNE01000013.1"/>
</dbReference>
<dbReference type="CDD" id="cd04179">
    <property type="entry name" value="DPM_DPG-synthase_like"/>
    <property type="match status" value="1"/>
</dbReference>
<organism evidence="2 3">
    <name type="scientific">Acidiphilium rubrum</name>
    <dbReference type="NCBI Taxonomy" id="526"/>
    <lineage>
        <taxon>Bacteria</taxon>
        <taxon>Pseudomonadati</taxon>
        <taxon>Pseudomonadota</taxon>
        <taxon>Alphaproteobacteria</taxon>
        <taxon>Acetobacterales</taxon>
        <taxon>Acidocellaceae</taxon>
        <taxon>Acidiphilium</taxon>
    </lineage>
</organism>
<feature type="domain" description="Glycosyltransferase 2-like" evidence="1">
    <location>
        <begin position="9"/>
        <end position="169"/>
    </location>
</feature>
<name>A0A8G2CLD4_ACIRU</name>